<feature type="domain" description="Isochorismatase-like" evidence="3">
    <location>
        <begin position="23"/>
        <end position="163"/>
    </location>
</feature>
<dbReference type="PANTHER" id="PTHR43540:SF6">
    <property type="entry name" value="ISOCHORISMATASE-LIKE DOMAIN-CONTAINING PROTEIN"/>
    <property type="match status" value="1"/>
</dbReference>
<dbReference type="RefSeq" id="XP_008608908.1">
    <property type="nucleotide sequence ID" value="XM_008610686.1"/>
</dbReference>
<accession>T0RXK7</accession>
<sequence>MQLQPFFNCPPHDHNQLRSYIMTAVLVIDLQAIMFDGVESVPIHNATSLVDNTKHVLAWARREALPVAFIRHEEDEGAMAPGAPGWHVWPALGQNEATEPTFSKTVPDAFSNPALAKWLRDAGVSRLILLGAQTDCCVNATTLGALGLDFDVTVVADAHSTWRFENDVAVDASPVIDAHNKAFASAGATLTTTNELVQ</sequence>
<dbReference type="VEuPathDB" id="FungiDB:SDRG_04992"/>
<evidence type="ECO:0000256" key="1">
    <source>
        <dbReference type="ARBA" id="ARBA00006336"/>
    </source>
</evidence>
<dbReference type="InterPro" id="IPR000868">
    <property type="entry name" value="Isochorismatase-like_dom"/>
</dbReference>
<protein>
    <recommendedName>
        <fullName evidence="3">Isochorismatase-like domain-containing protein</fullName>
    </recommendedName>
</protein>
<dbReference type="InterPro" id="IPR050272">
    <property type="entry name" value="Isochorismatase-like_hydrls"/>
</dbReference>
<dbReference type="Pfam" id="PF00857">
    <property type="entry name" value="Isochorismatase"/>
    <property type="match status" value="1"/>
</dbReference>
<evidence type="ECO:0000259" key="3">
    <source>
        <dbReference type="Pfam" id="PF00857"/>
    </source>
</evidence>
<dbReference type="PANTHER" id="PTHR43540">
    <property type="entry name" value="PEROXYUREIDOACRYLATE/UREIDOACRYLATE AMIDOHYDROLASE-RELATED"/>
    <property type="match status" value="1"/>
</dbReference>
<name>T0RXK7_SAPDV</name>
<gene>
    <name evidence="4" type="ORF">SDRG_04992</name>
</gene>
<dbReference type="EMBL" id="JH767144">
    <property type="protein sequence ID" value="EQC37388.1"/>
    <property type="molecule type" value="Genomic_DNA"/>
</dbReference>
<evidence type="ECO:0000313" key="5">
    <source>
        <dbReference type="Proteomes" id="UP000030762"/>
    </source>
</evidence>
<evidence type="ECO:0000313" key="4">
    <source>
        <dbReference type="EMBL" id="EQC37388.1"/>
    </source>
</evidence>
<dbReference type="GO" id="GO:0016787">
    <property type="term" value="F:hydrolase activity"/>
    <property type="evidence" value="ECO:0007669"/>
    <property type="project" value="UniProtKB-KW"/>
</dbReference>
<dbReference type="Gene3D" id="3.40.50.850">
    <property type="entry name" value="Isochorismatase-like"/>
    <property type="match status" value="1"/>
</dbReference>
<dbReference type="STRING" id="1156394.T0RXK7"/>
<dbReference type="Proteomes" id="UP000030762">
    <property type="component" value="Unassembled WGS sequence"/>
</dbReference>
<proteinExistence type="inferred from homology"/>
<evidence type="ECO:0000256" key="2">
    <source>
        <dbReference type="ARBA" id="ARBA00022801"/>
    </source>
</evidence>
<keyword evidence="2" id="KW-0378">Hydrolase</keyword>
<dbReference type="GeneID" id="19945719"/>
<dbReference type="OMA" id="TGMMTHM"/>
<organism evidence="4 5">
    <name type="scientific">Saprolegnia diclina (strain VS20)</name>
    <dbReference type="NCBI Taxonomy" id="1156394"/>
    <lineage>
        <taxon>Eukaryota</taxon>
        <taxon>Sar</taxon>
        <taxon>Stramenopiles</taxon>
        <taxon>Oomycota</taxon>
        <taxon>Saprolegniomycetes</taxon>
        <taxon>Saprolegniales</taxon>
        <taxon>Saprolegniaceae</taxon>
        <taxon>Saprolegnia</taxon>
    </lineage>
</organism>
<dbReference type="SUPFAM" id="SSF52499">
    <property type="entry name" value="Isochorismatase-like hydrolases"/>
    <property type="match status" value="1"/>
</dbReference>
<dbReference type="InParanoid" id="T0RXK7"/>
<comment type="similarity">
    <text evidence="1">Belongs to the isochorismatase family.</text>
</comment>
<dbReference type="OrthoDB" id="167809at2759"/>
<reference evidence="4 5" key="1">
    <citation type="submission" date="2012-04" db="EMBL/GenBank/DDBJ databases">
        <title>The Genome Sequence of Saprolegnia declina VS20.</title>
        <authorList>
            <consortium name="The Broad Institute Genome Sequencing Platform"/>
            <person name="Russ C."/>
            <person name="Nusbaum C."/>
            <person name="Tyler B."/>
            <person name="van West P."/>
            <person name="Dieguez-Uribeondo J."/>
            <person name="de Bruijn I."/>
            <person name="Tripathy S."/>
            <person name="Jiang R."/>
            <person name="Young S.K."/>
            <person name="Zeng Q."/>
            <person name="Gargeya S."/>
            <person name="Fitzgerald M."/>
            <person name="Haas B."/>
            <person name="Abouelleil A."/>
            <person name="Alvarado L."/>
            <person name="Arachchi H.M."/>
            <person name="Berlin A."/>
            <person name="Chapman S.B."/>
            <person name="Goldberg J."/>
            <person name="Griggs A."/>
            <person name="Gujja S."/>
            <person name="Hansen M."/>
            <person name="Howarth C."/>
            <person name="Imamovic A."/>
            <person name="Larimer J."/>
            <person name="McCowen C."/>
            <person name="Montmayeur A."/>
            <person name="Murphy C."/>
            <person name="Neiman D."/>
            <person name="Pearson M."/>
            <person name="Priest M."/>
            <person name="Roberts A."/>
            <person name="Saif S."/>
            <person name="Shea T."/>
            <person name="Sisk P."/>
            <person name="Sykes S."/>
            <person name="Wortman J."/>
            <person name="Nusbaum C."/>
            <person name="Birren B."/>
        </authorList>
    </citation>
    <scope>NUCLEOTIDE SEQUENCE [LARGE SCALE GENOMIC DNA]</scope>
    <source>
        <strain evidence="4 5">VS20</strain>
    </source>
</reference>
<dbReference type="AlphaFoldDB" id="T0RXK7"/>
<keyword evidence="5" id="KW-1185">Reference proteome</keyword>
<dbReference type="InterPro" id="IPR036380">
    <property type="entry name" value="Isochorismatase-like_sf"/>
</dbReference>